<dbReference type="Proteomes" id="UP001229421">
    <property type="component" value="Unassembled WGS sequence"/>
</dbReference>
<evidence type="ECO:0000313" key="3">
    <source>
        <dbReference type="Proteomes" id="UP001229421"/>
    </source>
</evidence>
<proteinExistence type="predicted"/>
<evidence type="ECO:0000313" key="2">
    <source>
        <dbReference type="EMBL" id="KAK1408735.1"/>
    </source>
</evidence>
<accession>A0AAD8NAZ0</accession>
<dbReference type="AlphaFoldDB" id="A0AAD8NAZ0"/>
<name>A0AAD8NAZ0_TARER</name>
<feature type="compositionally biased region" description="Basic and acidic residues" evidence="1">
    <location>
        <begin position="13"/>
        <end position="47"/>
    </location>
</feature>
<reference evidence="2" key="1">
    <citation type="journal article" date="2023" name="bioRxiv">
        <title>Improved chromosome-level genome assembly for marigold (Tagetes erecta).</title>
        <authorList>
            <person name="Jiang F."/>
            <person name="Yuan L."/>
            <person name="Wang S."/>
            <person name="Wang H."/>
            <person name="Xu D."/>
            <person name="Wang A."/>
            <person name="Fan W."/>
        </authorList>
    </citation>
    <scope>NUCLEOTIDE SEQUENCE</scope>
    <source>
        <strain evidence="2">WSJ</strain>
        <tissue evidence="2">Leaf</tissue>
    </source>
</reference>
<sequence>MVRSLNHSDDEEASLREERSRQEEGRTWRSELGKGGRRYREEEEEKKKLTRSFAKSHLWSLKTPSITMNSKQAKTFSLSGNTKKKREKFKSKPFSLFNFNFPNSPIFKSTPNSPTNQHIYIYSSSSSSSSQ</sequence>
<protein>
    <submittedName>
        <fullName evidence="2">Uncharacterized protein</fullName>
    </submittedName>
</protein>
<organism evidence="2 3">
    <name type="scientific">Tagetes erecta</name>
    <name type="common">African marigold</name>
    <dbReference type="NCBI Taxonomy" id="13708"/>
    <lineage>
        <taxon>Eukaryota</taxon>
        <taxon>Viridiplantae</taxon>
        <taxon>Streptophyta</taxon>
        <taxon>Embryophyta</taxon>
        <taxon>Tracheophyta</taxon>
        <taxon>Spermatophyta</taxon>
        <taxon>Magnoliopsida</taxon>
        <taxon>eudicotyledons</taxon>
        <taxon>Gunneridae</taxon>
        <taxon>Pentapetalae</taxon>
        <taxon>asterids</taxon>
        <taxon>campanulids</taxon>
        <taxon>Asterales</taxon>
        <taxon>Asteraceae</taxon>
        <taxon>Asteroideae</taxon>
        <taxon>Heliantheae alliance</taxon>
        <taxon>Tageteae</taxon>
        <taxon>Tagetes</taxon>
    </lineage>
</organism>
<comment type="caution">
    <text evidence="2">The sequence shown here is derived from an EMBL/GenBank/DDBJ whole genome shotgun (WGS) entry which is preliminary data.</text>
</comment>
<evidence type="ECO:0000256" key="1">
    <source>
        <dbReference type="SAM" id="MobiDB-lite"/>
    </source>
</evidence>
<dbReference type="EMBL" id="JAUHHV010000011">
    <property type="protein sequence ID" value="KAK1408735.1"/>
    <property type="molecule type" value="Genomic_DNA"/>
</dbReference>
<gene>
    <name evidence="2" type="ORF">QVD17_40749</name>
</gene>
<feature type="region of interest" description="Disordered" evidence="1">
    <location>
        <begin position="1"/>
        <end position="51"/>
    </location>
</feature>
<keyword evidence="3" id="KW-1185">Reference proteome</keyword>